<name>A0ABR4FZK5_9EURO</name>
<feature type="domain" description="Exo-beta-D-glucosaminidase Ig-fold" evidence="9">
    <location>
        <begin position="768"/>
        <end position="869"/>
    </location>
</feature>
<dbReference type="PANTHER" id="PTHR43536">
    <property type="entry name" value="MANNOSYLGLYCOPROTEIN ENDO-BETA-MANNOSIDASE"/>
    <property type="match status" value="1"/>
</dbReference>
<organism evidence="11 12">
    <name type="scientific">Aspergillus keveii</name>
    <dbReference type="NCBI Taxonomy" id="714993"/>
    <lineage>
        <taxon>Eukaryota</taxon>
        <taxon>Fungi</taxon>
        <taxon>Dikarya</taxon>
        <taxon>Ascomycota</taxon>
        <taxon>Pezizomycotina</taxon>
        <taxon>Eurotiomycetes</taxon>
        <taxon>Eurotiomycetidae</taxon>
        <taxon>Eurotiales</taxon>
        <taxon>Aspergillaceae</taxon>
        <taxon>Aspergillus</taxon>
        <taxon>Aspergillus subgen. Nidulantes</taxon>
    </lineage>
</organism>
<dbReference type="Gene3D" id="2.60.120.260">
    <property type="entry name" value="Galactose-binding domain-like"/>
    <property type="match status" value="1"/>
</dbReference>
<evidence type="ECO:0000259" key="7">
    <source>
        <dbReference type="Pfam" id="PF00703"/>
    </source>
</evidence>
<dbReference type="EMBL" id="JBFTWV010000076">
    <property type="protein sequence ID" value="KAL2788658.1"/>
    <property type="molecule type" value="Genomic_DNA"/>
</dbReference>
<accession>A0ABR4FZK5</accession>
<evidence type="ECO:0000313" key="12">
    <source>
        <dbReference type="Proteomes" id="UP001610563"/>
    </source>
</evidence>
<evidence type="ECO:0000259" key="9">
    <source>
        <dbReference type="Pfam" id="PF18368"/>
    </source>
</evidence>
<feature type="domain" description="Beta-mannosidase-like galactose-binding" evidence="10">
    <location>
        <begin position="45"/>
        <end position="168"/>
    </location>
</feature>
<sequence>MPSLHLALILLSGTVMALQNPGAQVSIAGWHLQSTHAAAGDLAAWSLPHANVSKWYRISGPATVLGGLLENNAHNETDLFYSDHLAGLNKSDFGVPWLYREEFSLSPFLADQHLLLQTHGISSKADIFFNGIQIASSDIQKGSYAGHTYELTPHVLVGQNALLIKAYPTSYRDDFALGWVDWNPHPPDSGTGVWRNVELKLTGPVSISSPRVTTNFTSDQSASPVKVTVKTDVQNYGDSPVDVTLRGSIHSPDSAKTIDFSQLVHLPARSNSTVSLNATINNPQIWWPATWGAQPLYNVSLDASLPSGAVSDVAPLTNFGIRHVVSALNSHNDVAFTVNGHPFHVRGAGYAPDIFLRFDIKRLENIFQYVLDLGLNTVRLEGKQEHPELYDLADRMGLMLIAGWECCDKWEAWAYNDDSPGTLWQNQDYAIAHASMLHEAEMMQPHPSLLAFLVGSDYWPDERATDLYLSALRSMDWPNPIIASASMRGHPSQLPPSGMKMDGPYDWVPPNYWYGDSLGAAFGFGSEQGAGVGTPELSSLRKFLSDADLKSLWSSPNAGQYHLAPANGVFHTRKIFNNALAKRYGPAKSLEEYVFKAQVMDYEATRAEFEAFAARQNASRPATGVVYWMLNSAWPSLHWQLFDYYLQTAGAFFGAKAGARQEHVAFDYESRSVYLINHSLKTSGTRHITVDLITSNGTQLLLREVTTETTPLSSKEVIQIPEIATLLTTKTIGFLRLTLSDTSPKPLSRNVYWITAQNDVLDWDNSEWYATPVTTFADFTALSALKPATVVASAAASTDDAARVSGLTSVEVTLENQSDVPAFFIRLAIVDSKTREEIAPVFWSDNYVTLFPRERLRLVVRVREGSQWVVTTRVGGGKEQDVKSK</sequence>
<feature type="chain" id="PRO_5046894744" evidence="6">
    <location>
        <begin position="18"/>
        <end position="885"/>
    </location>
</feature>
<feature type="domain" description="Glycoside hydrolase family 2 immunoglobulin-like beta-sandwich" evidence="7">
    <location>
        <begin position="205"/>
        <end position="322"/>
    </location>
</feature>
<dbReference type="PANTHER" id="PTHR43536:SF1">
    <property type="entry name" value="MANNOSYLGLYCOPROTEIN ENDO-BETA-MANNOSIDASE"/>
    <property type="match status" value="1"/>
</dbReference>
<dbReference type="InterPro" id="IPR006102">
    <property type="entry name" value="Ig-like_GH2"/>
</dbReference>
<proteinExistence type="inferred from homology"/>
<keyword evidence="6" id="KW-0732">Signal</keyword>
<protein>
    <submittedName>
        <fullName evidence="11">Glycoside hydrolase superfamily</fullName>
    </submittedName>
</protein>
<feature type="domain" description="Mannosidase Ig/CBM-like" evidence="8">
    <location>
        <begin position="672"/>
        <end position="754"/>
    </location>
</feature>
<keyword evidence="2 11" id="KW-0378">Hydrolase</keyword>
<dbReference type="GO" id="GO:0016787">
    <property type="term" value="F:hydrolase activity"/>
    <property type="evidence" value="ECO:0007669"/>
    <property type="project" value="UniProtKB-KW"/>
</dbReference>
<dbReference type="Pfam" id="PF18368">
    <property type="entry name" value="Ig_GlcNase"/>
    <property type="match status" value="1"/>
</dbReference>
<dbReference type="InterPro" id="IPR041351">
    <property type="entry name" value="Ig_GlcNase"/>
</dbReference>
<dbReference type="SUPFAM" id="SSF51445">
    <property type="entry name" value="(Trans)glycosidases"/>
    <property type="match status" value="1"/>
</dbReference>
<evidence type="ECO:0000256" key="5">
    <source>
        <dbReference type="ARBA" id="ARBA00023326"/>
    </source>
</evidence>
<evidence type="ECO:0000259" key="8">
    <source>
        <dbReference type="Pfam" id="PF17786"/>
    </source>
</evidence>
<keyword evidence="12" id="KW-1185">Reference proteome</keyword>
<evidence type="ECO:0000313" key="11">
    <source>
        <dbReference type="EMBL" id="KAL2788658.1"/>
    </source>
</evidence>
<dbReference type="InterPro" id="IPR041447">
    <property type="entry name" value="Mannosidase_ig"/>
</dbReference>
<keyword evidence="4" id="KW-0326">Glycosidase</keyword>
<evidence type="ECO:0000256" key="1">
    <source>
        <dbReference type="ARBA" id="ARBA00007401"/>
    </source>
</evidence>
<evidence type="ECO:0000256" key="2">
    <source>
        <dbReference type="ARBA" id="ARBA00022801"/>
    </source>
</evidence>
<evidence type="ECO:0000259" key="10">
    <source>
        <dbReference type="Pfam" id="PF22666"/>
    </source>
</evidence>
<gene>
    <name evidence="11" type="ORF">BJX66DRAFT_252423</name>
</gene>
<evidence type="ECO:0000256" key="4">
    <source>
        <dbReference type="ARBA" id="ARBA00023295"/>
    </source>
</evidence>
<comment type="caution">
    <text evidence="11">The sequence shown here is derived from an EMBL/GenBank/DDBJ whole genome shotgun (WGS) entry which is preliminary data.</text>
</comment>
<feature type="signal peptide" evidence="6">
    <location>
        <begin position="1"/>
        <end position="17"/>
    </location>
</feature>
<dbReference type="Pfam" id="PF00703">
    <property type="entry name" value="Glyco_hydro_2"/>
    <property type="match status" value="1"/>
</dbReference>
<comment type="similarity">
    <text evidence="1">Belongs to the glycosyl hydrolase 2 family.</text>
</comment>
<dbReference type="SUPFAM" id="SSF49785">
    <property type="entry name" value="Galactose-binding domain-like"/>
    <property type="match status" value="1"/>
</dbReference>
<dbReference type="Proteomes" id="UP001610563">
    <property type="component" value="Unassembled WGS sequence"/>
</dbReference>
<dbReference type="InterPro" id="IPR054593">
    <property type="entry name" value="Beta-mannosidase-like_N2"/>
</dbReference>
<dbReference type="InterPro" id="IPR043534">
    <property type="entry name" value="EBDG/EBM"/>
</dbReference>
<keyword evidence="5" id="KW-0624">Polysaccharide degradation</keyword>
<dbReference type="Pfam" id="PF17786">
    <property type="entry name" value="Mannosidase_ig"/>
    <property type="match status" value="1"/>
</dbReference>
<dbReference type="Gene3D" id="2.60.40.10">
    <property type="entry name" value="Immunoglobulins"/>
    <property type="match status" value="3"/>
</dbReference>
<dbReference type="Pfam" id="PF22666">
    <property type="entry name" value="Glyco_hydro_2_N2"/>
    <property type="match status" value="1"/>
</dbReference>
<dbReference type="SUPFAM" id="SSF49303">
    <property type="entry name" value="beta-Galactosidase/glucuronidase domain"/>
    <property type="match status" value="3"/>
</dbReference>
<evidence type="ECO:0000256" key="6">
    <source>
        <dbReference type="SAM" id="SignalP"/>
    </source>
</evidence>
<reference evidence="11 12" key="1">
    <citation type="submission" date="2024-07" db="EMBL/GenBank/DDBJ databases">
        <title>Section-level genome sequencing and comparative genomics of Aspergillus sections Usti and Cavernicolus.</title>
        <authorList>
            <consortium name="Lawrence Berkeley National Laboratory"/>
            <person name="Nybo J.L."/>
            <person name="Vesth T.C."/>
            <person name="Theobald S."/>
            <person name="Frisvad J.C."/>
            <person name="Larsen T.O."/>
            <person name="Kjaerboelling I."/>
            <person name="Rothschild-Mancinelli K."/>
            <person name="Lyhne E.K."/>
            <person name="Kogle M.E."/>
            <person name="Barry K."/>
            <person name="Clum A."/>
            <person name="Na H."/>
            <person name="Ledsgaard L."/>
            <person name="Lin J."/>
            <person name="Lipzen A."/>
            <person name="Kuo A."/>
            <person name="Riley R."/>
            <person name="Mondo S."/>
            <person name="Labutti K."/>
            <person name="Haridas S."/>
            <person name="Pangalinan J."/>
            <person name="Salamov A.A."/>
            <person name="Simmons B.A."/>
            <person name="Magnuson J.K."/>
            <person name="Chen J."/>
            <person name="Drula E."/>
            <person name="Henrissat B."/>
            <person name="Wiebenga A."/>
            <person name="Lubbers R.J."/>
            <person name="Gomes A.C."/>
            <person name="Makela M.R."/>
            <person name="Stajich J."/>
            <person name="Grigoriev I.V."/>
            <person name="Mortensen U.H."/>
            <person name="De Vries R.P."/>
            <person name="Baker S.E."/>
            <person name="Andersen M.R."/>
        </authorList>
    </citation>
    <scope>NUCLEOTIDE SEQUENCE [LARGE SCALE GENOMIC DNA]</scope>
    <source>
        <strain evidence="11 12">CBS 209.92</strain>
    </source>
</reference>
<dbReference type="InterPro" id="IPR008979">
    <property type="entry name" value="Galactose-bd-like_sf"/>
</dbReference>
<dbReference type="InterPro" id="IPR017853">
    <property type="entry name" value="GH"/>
</dbReference>
<dbReference type="InterPro" id="IPR013783">
    <property type="entry name" value="Ig-like_fold"/>
</dbReference>
<evidence type="ECO:0000256" key="3">
    <source>
        <dbReference type="ARBA" id="ARBA00023277"/>
    </source>
</evidence>
<dbReference type="Gene3D" id="3.20.20.80">
    <property type="entry name" value="Glycosidases"/>
    <property type="match status" value="1"/>
</dbReference>
<dbReference type="InterPro" id="IPR036156">
    <property type="entry name" value="Beta-gal/glucu_dom_sf"/>
</dbReference>
<keyword evidence="3" id="KW-0119">Carbohydrate metabolism</keyword>